<keyword evidence="11" id="KW-1185">Reference proteome</keyword>
<dbReference type="Pfam" id="PF00873">
    <property type="entry name" value="ACR_tran"/>
    <property type="match status" value="1"/>
</dbReference>
<evidence type="ECO:0000256" key="2">
    <source>
        <dbReference type="ARBA" id="ARBA00010942"/>
    </source>
</evidence>
<dbReference type="GO" id="GO:0005886">
    <property type="term" value="C:plasma membrane"/>
    <property type="evidence" value="ECO:0007669"/>
    <property type="project" value="UniProtKB-SubCell"/>
</dbReference>
<dbReference type="SUPFAM" id="SSF82714">
    <property type="entry name" value="Multidrug efflux transporter AcrB TolC docking domain, DN and DC subdomains"/>
    <property type="match status" value="2"/>
</dbReference>
<name>A0A1X7AIM0_9GAMM</name>
<feature type="transmembrane region" description="Helical" evidence="9">
    <location>
        <begin position="440"/>
        <end position="460"/>
    </location>
</feature>
<dbReference type="AlphaFoldDB" id="A0A1X7AIM0"/>
<dbReference type="Gene3D" id="3.30.70.1430">
    <property type="entry name" value="Multidrug efflux transporter AcrB pore domain"/>
    <property type="match status" value="2"/>
</dbReference>
<dbReference type="InterPro" id="IPR001036">
    <property type="entry name" value="Acrflvin-R"/>
</dbReference>
<protein>
    <recommendedName>
        <fullName evidence="9">Efflux pump membrane transporter</fullName>
    </recommendedName>
</protein>
<dbReference type="NCBIfam" id="TIGR00915">
    <property type="entry name" value="2A0602"/>
    <property type="match status" value="1"/>
</dbReference>
<evidence type="ECO:0000256" key="6">
    <source>
        <dbReference type="ARBA" id="ARBA00022692"/>
    </source>
</evidence>
<sequence>MSIGHFFINRPKFAFVISIVITLAGLLSLFTLPVNMYPEIAPPSVQITAVYPGASAQVVEETIINPIEEQVNGVEDMIYMEASATDDGAASITVTFKPGVDVNLAQVNVQNRVAIAEPTLPSSVRQQGVTVKAQSSNMLMGINLYSSDGTFDEMFLSNYASNYLKDSLARIDGVSKVEVMGAMNYSMRIWLQPTKMSALGITVSDITGTLESQNVIIAAGKLGQGPTPKDQQFEYTIQTQGRLQTPEEFGNTILRAKTDGSVIRLKDVAEIQLGSQTYSGRAELDGSPTAFIVIYQSPTANATQVAERVYTQMDEMAKSFPKGLEQNILFDTTEFISRSIEEVTTTLYQAVALVILVVFLFLQNWRMTLIPSIAIPVSLIGTFAVMNILGYSINTISLFGLVMAIGIVVDDAIVVIENVERHISEGMTPVEATKQTMSEVTGAVIATTLVLLAVFVPVGFMPGITGTLYKQFSVTISVAVCISSINALTLSPALCATLLKPGKMSHAGWLRPFERLIQGSTKGYTAAVGWMIQRAARIGILFLVLLAAAGFMLKELPSGFVPNEDQGFLFVNIQLPDAASVNRTDEVIDQITPIVQGMPGVKGFISVSGFSILAGAGSNNALGIAVLDTWEDRTTPETQIGAIAQRLQGTLWALPEAQIMVFEMPPIPGLGNSGGFDFRLQDTMGRSVQDLAQVANGLIYEANQQPELAQVYSTYRADVPQFYLDVDREKAMAMGINLSDIFMTLQTQLGSLYVNDFTRLGKSYQVILQAESEYRGEPEDLNHYYVRNRSNEMVPLSTVVTLTPVLGPTSINHFNLYRSVSISGQAAPGYSSGDAIKVMEELSTRLPDGYTFQWAGQSLQEIEAGNLAPLLFALAILFVYLFLVAQYESWNIPFAVIASVPIAIFGAVLGLTVLGMVNNIYAQIGMVLLIGIAAKTAILIVEFAMEQRSSGLSIEQAAETAARLRFRAVMMTALSFVLGILPLLISTGPGAASRVSLGTTVFCGMLAATIIGTLLTPVLYRIIQAMRERTKKELDHLADVIDPPKSSDSH</sequence>
<evidence type="ECO:0000256" key="8">
    <source>
        <dbReference type="ARBA" id="ARBA00023136"/>
    </source>
</evidence>
<dbReference type="Gene3D" id="1.20.1640.10">
    <property type="entry name" value="Multidrug efflux transporter AcrB transmembrane domain"/>
    <property type="match status" value="2"/>
</dbReference>
<feature type="transmembrane region" description="Helical" evidence="9">
    <location>
        <begin position="867"/>
        <end position="885"/>
    </location>
</feature>
<evidence type="ECO:0000313" key="11">
    <source>
        <dbReference type="Proteomes" id="UP000196573"/>
    </source>
</evidence>
<dbReference type="PANTHER" id="PTHR32063">
    <property type="match status" value="1"/>
</dbReference>
<keyword evidence="5 9" id="KW-0997">Cell inner membrane</keyword>
<dbReference type="SUPFAM" id="SSF82866">
    <property type="entry name" value="Multidrug efflux transporter AcrB transmembrane domain"/>
    <property type="match status" value="2"/>
</dbReference>
<feature type="transmembrane region" description="Helical" evidence="9">
    <location>
        <begin position="346"/>
        <end position="362"/>
    </location>
</feature>
<keyword evidence="4" id="KW-1003">Cell membrane</keyword>
<dbReference type="OrthoDB" id="9757904at2"/>
<feature type="transmembrane region" description="Helical" evidence="9">
    <location>
        <begin position="12"/>
        <end position="32"/>
    </location>
</feature>
<dbReference type="Gene3D" id="3.30.70.1320">
    <property type="entry name" value="Multidrug efflux transporter AcrB pore domain like"/>
    <property type="match status" value="1"/>
</dbReference>
<feature type="transmembrane region" description="Helical" evidence="9">
    <location>
        <begin position="535"/>
        <end position="553"/>
    </location>
</feature>
<dbReference type="GO" id="GO:0009636">
    <property type="term" value="P:response to toxic substance"/>
    <property type="evidence" value="ECO:0007669"/>
    <property type="project" value="UniProtKB-ARBA"/>
</dbReference>
<dbReference type="PANTHER" id="PTHR32063:SF76">
    <property type="entry name" value="EFFLUX PUMP MEMBRANE TRANSPORTER"/>
    <property type="match status" value="1"/>
</dbReference>
<comment type="subcellular location">
    <subcellularLocation>
        <location evidence="1 9">Cell inner membrane</location>
        <topology evidence="1 9">Multi-pass membrane protein</topology>
    </subcellularLocation>
</comment>
<gene>
    <name evidence="10" type="primary">bepG</name>
    <name evidence="10" type="ORF">EHSB41UT_01691</name>
</gene>
<dbReference type="GO" id="GO:0015562">
    <property type="term" value="F:efflux transmembrane transporter activity"/>
    <property type="evidence" value="ECO:0007669"/>
    <property type="project" value="InterPro"/>
</dbReference>
<evidence type="ECO:0000256" key="1">
    <source>
        <dbReference type="ARBA" id="ARBA00004429"/>
    </source>
</evidence>
<dbReference type="RefSeq" id="WP_087108774.1">
    <property type="nucleotide sequence ID" value="NZ_CBCSCN010000008.1"/>
</dbReference>
<evidence type="ECO:0000256" key="5">
    <source>
        <dbReference type="ARBA" id="ARBA00022519"/>
    </source>
</evidence>
<feature type="transmembrane region" description="Helical" evidence="9">
    <location>
        <begin position="892"/>
        <end position="914"/>
    </location>
</feature>
<keyword evidence="8 9" id="KW-0472">Membrane</keyword>
<proteinExistence type="inferred from homology"/>
<evidence type="ECO:0000256" key="7">
    <source>
        <dbReference type="ARBA" id="ARBA00022989"/>
    </source>
</evidence>
<comment type="similarity">
    <text evidence="2 9">Belongs to the resistance-nodulation-cell division (RND) (TC 2.A.6) family.</text>
</comment>
<evidence type="ECO:0000256" key="3">
    <source>
        <dbReference type="ARBA" id="ARBA00022448"/>
    </source>
</evidence>
<dbReference type="PRINTS" id="PR00702">
    <property type="entry name" value="ACRIFLAVINRP"/>
</dbReference>
<dbReference type="Proteomes" id="UP000196573">
    <property type="component" value="Unassembled WGS sequence"/>
</dbReference>
<dbReference type="FunFam" id="3.30.70.1430:FF:000001">
    <property type="entry name" value="Efflux pump membrane transporter"/>
    <property type="match status" value="1"/>
</dbReference>
<dbReference type="InterPro" id="IPR004764">
    <property type="entry name" value="MdtF-like"/>
</dbReference>
<accession>A0A1X7AIM0</accession>
<dbReference type="EMBL" id="FWPT01000003">
    <property type="protein sequence ID" value="SMA43880.1"/>
    <property type="molecule type" value="Genomic_DNA"/>
</dbReference>
<dbReference type="FunFam" id="1.20.1640.10:FF:000001">
    <property type="entry name" value="Efflux pump membrane transporter"/>
    <property type="match status" value="1"/>
</dbReference>
<feature type="transmembrane region" description="Helical" evidence="9">
    <location>
        <begin position="920"/>
        <end position="945"/>
    </location>
</feature>
<dbReference type="NCBIfam" id="NF000282">
    <property type="entry name" value="RND_permease_1"/>
    <property type="match status" value="1"/>
</dbReference>
<feature type="transmembrane region" description="Helical" evidence="9">
    <location>
        <begin position="369"/>
        <end position="390"/>
    </location>
</feature>
<keyword evidence="3 9" id="KW-0813">Transport</keyword>
<dbReference type="Gene3D" id="3.30.70.1440">
    <property type="entry name" value="Multidrug efflux transporter AcrB pore domain"/>
    <property type="match status" value="1"/>
</dbReference>
<feature type="transmembrane region" description="Helical" evidence="9">
    <location>
        <begin position="997"/>
        <end position="1023"/>
    </location>
</feature>
<dbReference type="InterPro" id="IPR027463">
    <property type="entry name" value="AcrB_DN_DC_subdom"/>
</dbReference>
<feature type="transmembrane region" description="Helical" evidence="9">
    <location>
        <begin position="966"/>
        <end position="985"/>
    </location>
</feature>
<dbReference type="GO" id="GO:0042910">
    <property type="term" value="F:xenobiotic transmembrane transporter activity"/>
    <property type="evidence" value="ECO:0007669"/>
    <property type="project" value="TreeGrafter"/>
</dbReference>
<reference evidence="10 11" key="1">
    <citation type="submission" date="2017-03" db="EMBL/GenBank/DDBJ databases">
        <authorList>
            <person name="Afonso C.L."/>
            <person name="Miller P.J."/>
            <person name="Scott M.A."/>
            <person name="Spackman E."/>
            <person name="Goraichik I."/>
            <person name="Dimitrov K.M."/>
            <person name="Suarez D.L."/>
            <person name="Swayne D.E."/>
        </authorList>
    </citation>
    <scope>NUCLEOTIDE SEQUENCE [LARGE SCALE GENOMIC DNA]</scope>
    <source>
        <strain evidence="10">SB41UT1</strain>
    </source>
</reference>
<keyword evidence="7 9" id="KW-1133">Transmembrane helix</keyword>
<dbReference type="SUPFAM" id="SSF82693">
    <property type="entry name" value="Multidrug efflux transporter AcrB pore domain, PN1, PN2, PC1 and PC2 subdomains"/>
    <property type="match status" value="3"/>
</dbReference>
<evidence type="ECO:0000256" key="9">
    <source>
        <dbReference type="RuleBase" id="RU364070"/>
    </source>
</evidence>
<feature type="transmembrane region" description="Helical" evidence="9">
    <location>
        <begin position="472"/>
        <end position="499"/>
    </location>
</feature>
<dbReference type="Gene3D" id="3.30.2090.10">
    <property type="entry name" value="Multidrug efflux transporter AcrB TolC docking domain, DN and DC subdomains"/>
    <property type="match status" value="2"/>
</dbReference>
<keyword evidence="6 9" id="KW-0812">Transmembrane</keyword>
<organism evidence="10 11">
    <name type="scientific">Parendozoicomonas haliclonae</name>
    <dbReference type="NCBI Taxonomy" id="1960125"/>
    <lineage>
        <taxon>Bacteria</taxon>
        <taxon>Pseudomonadati</taxon>
        <taxon>Pseudomonadota</taxon>
        <taxon>Gammaproteobacteria</taxon>
        <taxon>Oceanospirillales</taxon>
        <taxon>Endozoicomonadaceae</taxon>
        <taxon>Parendozoicomonas</taxon>
    </lineage>
</organism>
<evidence type="ECO:0000256" key="4">
    <source>
        <dbReference type="ARBA" id="ARBA00022475"/>
    </source>
</evidence>
<evidence type="ECO:0000313" key="10">
    <source>
        <dbReference type="EMBL" id="SMA43880.1"/>
    </source>
</evidence>
<feature type="transmembrane region" description="Helical" evidence="9">
    <location>
        <begin position="396"/>
        <end position="419"/>
    </location>
</feature>